<dbReference type="PANTHER" id="PTHR43194">
    <property type="entry name" value="HYDROLASE ALPHA/BETA FOLD FAMILY"/>
    <property type="match status" value="1"/>
</dbReference>
<dbReference type="KEGG" id="sbae:DSM104329_03707"/>
<evidence type="ECO:0000313" key="2">
    <source>
        <dbReference type="EMBL" id="UGS37292.1"/>
    </source>
</evidence>
<dbReference type="GO" id="GO:0016787">
    <property type="term" value="F:hydrolase activity"/>
    <property type="evidence" value="ECO:0007669"/>
    <property type="project" value="UniProtKB-KW"/>
</dbReference>
<name>A0A9E6XZA2_9ACTN</name>
<gene>
    <name evidence="2" type="primary">nicD_2</name>
    <name evidence="2" type="ORF">DSM104329_03707</name>
</gene>
<dbReference type="InterPro" id="IPR000073">
    <property type="entry name" value="AB_hydrolase_1"/>
</dbReference>
<dbReference type="Proteomes" id="UP001162834">
    <property type="component" value="Chromosome"/>
</dbReference>
<dbReference type="RefSeq" id="WP_259311349.1">
    <property type="nucleotide sequence ID" value="NZ_CP087164.1"/>
</dbReference>
<accession>A0A9E6XZA2</accession>
<evidence type="ECO:0000313" key="3">
    <source>
        <dbReference type="Proteomes" id="UP001162834"/>
    </source>
</evidence>
<dbReference type="EMBL" id="CP087164">
    <property type="protein sequence ID" value="UGS37292.1"/>
    <property type="molecule type" value="Genomic_DNA"/>
</dbReference>
<keyword evidence="2" id="KW-0378">Hydrolase</keyword>
<dbReference type="EC" id="3.5.1.106" evidence="2"/>
<dbReference type="InterPro" id="IPR029058">
    <property type="entry name" value="AB_hydrolase_fold"/>
</dbReference>
<dbReference type="SUPFAM" id="SSF53474">
    <property type="entry name" value="alpha/beta-Hydrolases"/>
    <property type="match status" value="1"/>
</dbReference>
<evidence type="ECO:0000259" key="1">
    <source>
        <dbReference type="Pfam" id="PF12697"/>
    </source>
</evidence>
<dbReference type="Pfam" id="PF12697">
    <property type="entry name" value="Abhydrolase_6"/>
    <property type="match status" value="1"/>
</dbReference>
<dbReference type="Gene3D" id="3.40.50.1820">
    <property type="entry name" value="alpha/beta hydrolase"/>
    <property type="match status" value="1"/>
</dbReference>
<reference evidence="2" key="1">
    <citation type="journal article" date="2022" name="Int. J. Syst. Evol. Microbiol.">
        <title>Pseudomonas aegrilactucae sp. nov. and Pseudomonas morbosilactucae sp. nov., pathogens causing bacterial rot of lettuce in Japan.</title>
        <authorList>
            <person name="Sawada H."/>
            <person name="Fujikawa T."/>
            <person name="Satou M."/>
        </authorList>
    </citation>
    <scope>NUCLEOTIDE SEQUENCE</scope>
    <source>
        <strain evidence="2">0166_1</strain>
    </source>
</reference>
<organism evidence="2 3">
    <name type="scientific">Capillimicrobium parvum</name>
    <dbReference type="NCBI Taxonomy" id="2884022"/>
    <lineage>
        <taxon>Bacteria</taxon>
        <taxon>Bacillati</taxon>
        <taxon>Actinomycetota</taxon>
        <taxon>Thermoleophilia</taxon>
        <taxon>Solirubrobacterales</taxon>
        <taxon>Capillimicrobiaceae</taxon>
        <taxon>Capillimicrobium</taxon>
    </lineage>
</organism>
<dbReference type="InterPro" id="IPR050228">
    <property type="entry name" value="Carboxylesterase_BioH"/>
</dbReference>
<protein>
    <submittedName>
        <fullName evidence="2">N-formylmaleamate deformylase</fullName>
        <ecNumber evidence="2">3.5.1.106</ecNumber>
    </submittedName>
</protein>
<proteinExistence type="predicted"/>
<feature type="domain" description="AB hydrolase-1" evidence="1">
    <location>
        <begin position="43"/>
        <end position="270"/>
    </location>
</feature>
<dbReference type="PANTHER" id="PTHR43194:SF2">
    <property type="entry name" value="PEROXISOMAL MEMBRANE PROTEIN LPX1"/>
    <property type="match status" value="1"/>
</dbReference>
<dbReference type="AlphaFoldDB" id="A0A9E6XZA2"/>
<sequence>MTATFDVPSRPPFGAEQATHFVLANGIWQHVIEYGDGDAGIDVVLIPGMTAAAATWDFVGRALPDGVRAFVVDVRGRGLTDHPASGFSLDDYAADLVGVVERLRLQAPILVGHSMGARIAAAFDLAAPGAAGGLVLVDPPLSGPGRAPYPHPLGMYKGFFEIAQAPEPSIAEFRRLEPNLVSDDAVIDRIRWLRSCDLGAIEATHRGFHDEDFHEIYAQITAPAVLVRGAESAVVTEEDARELGALRPDIPVVDVAGAGHLVPHANLEGFLDALRQFTSERFASVDGAEG</sequence>
<keyword evidence="3" id="KW-1185">Reference proteome</keyword>